<evidence type="ECO:0000313" key="4">
    <source>
        <dbReference type="Proteomes" id="UP001165395"/>
    </source>
</evidence>
<evidence type="ECO:0000313" key="3">
    <source>
        <dbReference type="EMBL" id="MCB6183137.1"/>
    </source>
</evidence>
<gene>
    <name evidence="3" type="ORF">LIN78_06230</name>
</gene>
<feature type="chain" id="PRO_5045248986" evidence="2">
    <location>
        <begin position="19"/>
        <end position="150"/>
    </location>
</feature>
<evidence type="ECO:0000256" key="1">
    <source>
        <dbReference type="SAM" id="MobiDB-lite"/>
    </source>
</evidence>
<sequence>MKKLLLAGLVLASTIVFAETPAKPAPAPTIKLSPAQKNTIKSCYANATINDDGRPDRKGVEACLAKNKIVLPHHERKGGWRDMKPEDRAKMKQAFEDCRAQGKPSDDKKADHEAMHACMEAKGIQLPSHHGKRDGQGKPGPRMEKPASAS</sequence>
<keyword evidence="4" id="KW-1185">Reference proteome</keyword>
<feature type="compositionally biased region" description="Basic and acidic residues" evidence="1">
    <location>
        <begin position="93"/>
        <end position="115"/>
    </location>
</feature>
<accession>A0ABS8D4M8</accession>
<proteinExistence type="predicted"/>
<dbReference type="EMBL" id="JAJBZT010000003">
    <property type="protein sequence ID" value="MCB6183137.1"/>
    <property type="molecule type" value="Genomic_DNA"/>
</dbReference>
<name>A0ABS8D4M8_9NEIS</name>
<organism evidence="3 4">
    <name type="scientific">Leeia speluncae</name>
    <dbReference type="NCBI Taxonomy" id="2884804"/>
    <lineage>
        <taxon>Bacteria</taxon>
        <taxon>Pseudomonadati</taxon>
        <taxon>Pseudomonadota</taxon>
        <taxon>Betaproteobacteria</taxon>
        <taxon>Neisseriales</taxon>
        <taxon>Leeiaceae</taxon>
        <taxon>Leeia</taxon>
    </lineage>
</organism>
<protein>
    <submittedName>
        <fullName evidence="3">Uncharacterized protein</fullName>
    </submittedName>
</protein>
<dbReference type="Proteomes" id="UP001165395">
    <property type="component" value="Unassembled WGS sequence"/>
</dbReference>
<keyword evidence="2" id="KW-0732">Signal</keyword>
<feature type="region of interest" description="Disordered" evidence="1">
    <location>
        <begin position="93"/>
        <end position="150"/>
    </location>
</feature>
<feature type="signal peptide" evidence="2">
    <location>
        <begin position="1"/>
        <end position="18"/>
    </location>
</feature>
<dbReference type="RefSeq" id="WP_227179622.1">
    <property type="nucleotide sequence ID" value="NZ_JAJBZT010000003.1"/>
</dbReference>
<evidence type="ECO:0000256" key="2">
    <source>
        <dbReference type="SAM" id="SignalP"/>
    </source>
</evidence>
<comment type="caution">
    <text evidence="3">The sequence shown here is derived from an EMBL/GenBank/DDBJ whole genome shotgun (WGS) entry which is preliminary data.</text>
</comment>
<reference evidence="3" key="1">
    <citation type="submission" date="2021-10" db="EMBL/GenBank/DDBJ databases">
        <title>The complete genome sequence of Leeia sp. TBRC 13508.</title>
        <authorList>
            <person name="Charoenyingcharoen P."/>
            <person name="Yukphan P."/>
        </authorList>
    </citation>
    <scope>NUCLEOTIDE SEQUENCE</scope>
    <source>
        <strain evidence="3">TBRC 13508</strain>
    </source>
</reference>
<feature type="compositionally biased region" description="Basic and acidic residues" evidence="1">
    <location>
        <begin position="133"/>
        <end position="150"/>
    </location>
</feature>